<feature type="region of interest" description="Disordered" evidence="1">
    <location>
        <begin position="107"/>
        <end position="127"/>
    </location>
</feature>
<reference evidence="2 3" key="1">
    <citation type="journal article" date="2005" name="Int. J. Syst. Evol. Microbiol.">
        <title>Nitrincola lacisaponensis gen. nov., sp. nov., a novel alkaliphilic bacterium isolated from an alkaline, saline lake.</title>
        <authorList>
            <person name="Dimitriu P.A."/>
            <person name="Shukla S.K."/>
            <person name="Conradt J."/>
            <person name="Marquez M.C."/>
            <person name="Ventosa A."/>
            <person name="Maglia A."/>
            <person name="Peyton B.M."/>
            <person name="Pinkart H.C."/>
            <person name="Mormile M.R."/>
        </authorList>
    </citation>
    <scope>NUCLEOTIDE SEQUENCE [LARGE SCALE GENOMIC DNA]</scope>
    <source>
        <strain evidence="2 3">4CA</strain>
    </source>
</reference>
<dbReference type="EMBL" id="JMSZ01000024">
    <property type="protein sequence ID" value="KDE39790.1"/>
    <property type="molecule type" value="Genomic_DNA"/>
</dbReference>
<sequence>MNFYTTQHPYYCGIDLHARSLYVCILDETGETILHREIKARPEPLLDLLTPYISNIVVGVVCMHCWYWVSDVCAQHGIDFILGHALYMTNSSGKNLGSFSWPEGKSTGRTFQHHPWRQSQKRPHRFL</sequence>
<evidence type="ECO:0000256" key="1">
    <source>
        <dbReference type="SAM" id="MobiDB-lite"/>
    </source>
</evidence>
<accession>A0A063Y3Q2</accession>
<name>A0A063Y3Q2_9GAMM</name>
<dbReference type="AlphaFoldDB" id="A0A063Y3Q2"/>
<dbReference type="Proteomes" id="UP000027318">
    <property type="component" value="Unassembled WGS sequence"/>
</dbReference>
<keyword evidence="3" id="KW-1185">Reference proteome</keyword>
<evidence type="ECO:0000313" key="2">
    <source>
        <dbReference type="EMBL" id="KDE39790.1"/>
    </source>
</evidence>
<dbReference type="STRING" id="267850.ADINL_1830"/>
<comment type="caution">
    <text evidence="2">The sequence shown here is derived from an EMBL/GenBank/DDBJ whole genome shotgun (WGS) entry which is preliminary data.</text>
</comment>
<feature type="compositionally biased region" description="Basic residues" evidence="1">
    <location>
        <begin position="111"/>
        <end position="127"/>
    </location>
</feature>
<protein>
    <submittedName>
        <fullName evidence="2">Mobile element protein</fullName>
    </submittedName>
</protein>
<evidence type="ECO:0000313" key="3">
    <source>
        <dbReference type="Proteomes" id="UP000027318"/>
    </source>
</evidence>
<organism evidence="2 3">
    <name type="scientific">Nitrincola lacisaponensis</name>
    <dbReference type="NCBI Taxonomy" id="267850"/>
    <lineage>
        <taxon>Bacteria</taxon>
        <taxon>Pseudomonadati</taxon>
        <taxon>Pseudomonadota</taxon>
        <taxon>Gammaproteobacteria</taxon>
        <taxon>Oceanospirillales</taxon>
        <taxon>Oceanospirillaceae</taxon>
        <taxon>Nitrincola</taxon>
    </lineage>
</organism>
<gene>
    <name evidence="2" type="ORF">ADINL_1830</name>
</gene>
<dbReference type="PATRIC" id="fig|267850.7.peg.1800"/>
<proteinExistence type="predicted"/>